<dbReference type="Pfam" id="PF17851">
    <property type="entry name" value="GH43_C2"/>
    <property type="match status" value="1"/>
</dbReference>
<evidence type="ECO:0000313" key="8">
    <source>
        <dbReference type="EMBL" id="KAL2814518.1"/>
    </source>
</evidence>
<organism evidence="8 9">
    <name type="scientific">Aspergillus cavernicola</name>
    <dbReference type="NCBI Taxonomy" id="176166"/>
    <lineage>
        <taxon>Eukaryota</taxon>
        <taxon>Fungi</taxon>
        <taxon>Dikarya</taxon>
        <taxon>Ascomycota</taxon>
        <taxon>Pezizomycotina</taxon>
        <taxon>Eurotiomycetes</taxon>
        <taxon>Eurotiomycetidae</taxon>
        <taxon>Eurotiales</taxon>
        <taxon>Aspergillaceae</taxon>
        <taxon>Aspergillus</taxon>
        <taxon>Aspergillus subgen. Nidulantes</taxon>
    </lineage>
</organism>
<dbReference type="Proteomes" id="UP001610335">
    <property type="component" value="Unassembled WGS sequence"/>
</dbReference>
<dbReference type="PANTHER" id="PTHR42812:SF16">
    <property type="entry name" value="HYDROLASE, PUTATIVE (AFU_ORTHOLOGUE AFUA_7G06110)-RELATED"/>
    <property type="match status" value="1"/>
</dbReference>
<dbReference type="GO" id="GO:0016787">
    <property type="term" value="F:hydrolase activity"/>
    <property type="evidence" value="ECO:0007669"/>
    <property type="project" value="UniProtKB-KW"/>
</dbReference>
<evidence type="ECO:0000259" key="7">
    <source>
        <dbReference type="Pfam" id="PF17851"/>
    </source>
</evidence>
<evidence type="ECO:0000256" key="1">
    <source>
        <dbReference type="ARBA" id="ARBA00009865"/>
    </source>
</evidence>
<name>A0ABR4HGB2_9EURO</name>
<comment type="similarity">
    <text evidence="1 5">Belongs to the glycosyl hydrolase 43 family.</text>
</comment>
<comment type="caution">
    <text evidence="8">The sequence shown here is derived from an EMBL/GenBank/DDBJ whole genome shotgun (WGS) entry which is preliminary data.</text>
</comment>
<accession>A0ABR4HGB2</accession>
<dbReference type="InterPro" id="IPR023296">
    <property type="entry name" value="Glyco_hydro_beta-prop_sf"/>
</dbReference>
<dbReference type="Gene3D" id="2.60.120.200">
    <property type="match status" value="1"/>
</dbReference>
<sequence>MKPSQLLTILLPTLCYTNPGHAIRNPIIPGWNPDPTILRVADEYFLAASSMEYWPGIPIYRSADLQHWELYSHALTRPAQLQLNGVPTSAGAWAPSLSFIDGRFYLTTVVRWAYDPVAKVWPRAFWVSSIDLKHWSDPVWSDPWGIDPELFQDPATNLVYLNLMAPNNNIDRLWGIYQCEVDLATGRCVGDYHSIWNGTMPHTAEARPEGPKMFKYGDWYYLLISEGGTDELHRATIARSTSPAGPWEPGPNNPLLYNGAFGFNNLTVQSTGHATMFDTDRGDWYAVFLARRNINGSSPLGREAFLCSVDWRDDGWPELNNGEPVLLNSINDPKPTPAPFVDTFSNPKLDPSWYQLRTPYTDTYTLRQPGYSPGLVFHPNVFSLSDRDVPAAILRKQTSLNTTFSATLLPFKGYLGPAQSVGISAYLSELQHQDIGLTGCISHPGMCIYTALLNNETTEYAQYPLEAVLQQQALTLHIRAEPLQYQLGYSIGKSTVRWLVSFPSSWMAVAPPDWFVFGGAMFGLFASGNGKPWPSSGPEVGFQSVTELYHPEIIPDYDLW</sequence>
<dbReference type="CDD" id="cd18617">
    <property type="entry name" value="GH43_XynB-like"/>
    <property type="match status" value="1"/>
</dbReference>
<keyword evidence="3 5" id="KW-0378">Hydrolase</keyword>
<evidence type="ECO:0000256" key="4">
    <source>
        <dbReference type="ARBA" id="ARBA00023295"/>
    </source>
</evidence>
<dbReference type="PANTHER" id="PTHR42812">
    <property type="entry name" value="BETA-XYLOSIDASE"/>
    <property type="match status" value="1"/>
</dbReference>
<evidence type="ECO:0000256" key="6">
    <source>
        <dbReference type="SAM" id="SignalP"/>
    </source>
</evidence>
<evidence type="ECO:0000256" key="2">
    <source>
        <dbReference type="ARBA" id="ARBA00022729"/>
    </source>
</evidence>
<feature type="domain" description="Beta-xylosidase C-terminal Concanavalin A-like" evidence="7">
    <location>
        <begin position="342"/>
        <end position="531"/>
    </location>
</feature>
<dbReference type="InterPro" id="IPR013320">
    <property type="entry name" value="ConA-like_dom_sf"/>
</dbReference>
<dbReference type="SUPFAM" id="SSF49899">
    <property type="entry name" value="Concanavalin A-like lectins/glucanases"/>
    <property type="match status" value="1"/>
</dbReference>
<dbReference type="SUPFAM" id="SSF75005">
    <property type="entry name" value="Arabinanase/levansucrase/invertase"/>
    <property type="match status" value="1"/>
</dbReference>
<evidence type="ECO:0000256" key="3">
    <source>
        <dbReference type="ARBA" id="ARBA00022801"/>
    </source>
</evidence>
<dbReference type="InterPro" id="IPR041542">
    <property type="entry name" value="GH43_C2"/>
</dbReference>
<keyword evidence="2 6" id="KW-0732">Signal</keyword>
<dbReference type="EMBL" id="JBFXLS010000125">
    <property type="protein sequence ID" value="KAL2814518.1"/>
    <property type="molecule type" value="Genomic_DNA"/>
</dbReference>
<dbReference type="Pfam" id="PF04616">
    <property type="entry name" value="Glyco_hydro_43"/>
    <property type="match status" value="1"/>
</dbReference>
<feature type="signal peptide" evidence="6">
    <location>
        <begin position="1"/>
        <end position="22"/>
    </location>
</feature>
<gene>
    <name evidence="8" type="ORF">BDW59DRAFT_167164</name>
</gene>
<evidence type="ECO:0000256" key="5">
    <source>
        <dbReference type="RuleBase" id="RU361187"/>
    </source>
</evidence>
<feature type="chain" id="PRO_5046893656" evidence="6">
    <location>
        <begin position="23"/>
        <end position="560"/>
    </location>
</feature>
<proteinExistence type="inferred from homology"/>
<dbReference type="InterPro" id="IPR006710">
    <property type="entry name" value="Glyco_hydro_43"/>
</dbReference>
<dbReference type="InterPro" id="IPR051795">
    <property type="entry name" value="Glycosyl_Hydrlase_43"/>
</dbReference>
<protein>
    <submittedName>
        <fullName evidence="8">Glycosyl hydrolase</fullName>
    </submittedName>
</protein>
<keyword evidence="9" id="KW-1185">Reference proteome</keyword>
<reference evidence="8 9" key="1">
    <citation type="submission" date="2024-07" db="EMBL/GenBank/DDBJ databases">
        <title>Section-level genome sequencing and comparative genomics of Aspergillus sections Usti and Cavernicolus.</title>
        <authorList>
            <consortium name="Lawrence Berkeley National Laboratory"/>
            <person name="Nybo J.L."/>
            <person name="Vesth T.C."/>
            <person name="Theobald S."/>
            <person name="Frisvad J.C."/>
            <person name="Larsen T.O."/>
            <person name="Kjaerboelling I."/>
            <person name="Rothschild-Mancinelli K."/>
            <person name="Lyhne E.K."/>
            <person name="Kogle M.E."/>
            <person name="Barry K."/>
            <person name="Clum A."/>
            <person name="Na H."/>
            <person name="Ledsgaard L."/>
            <person name="Lin J."/>
            <person name="Lipzen A."/>
            <person name="Kuo A."/>
            <person name="Riley R."/>
            <person name="Mondo S."/>
            <person name="LaButti K."/>
            <person name="Haridas S."/>
            <person name="Pangalinan J."/>
            <person name="Salamov A.A."/>
            <person name="Simmons B.A."/>
            <person name="Magnuson J.K."/>
            <person name="Chen J."/>
            <person name="Drula E."/>
            <person name="Henrissat B."/>
            <person name="Wiebenga A."/>
            <person name="Lubbers R.J."/>
            <person name="Gomes A.C."/>
            <person name="Makela M.R."/>
            <person name="Stajich J."/>
            <person name="Grigoriev I.V."/>
            <person name="Mortensen U.H."/>
            <person name="De vries R.P."/>
            <person name="Baker S.E."/>
            <person name="Andersen M.R."/>
        </authorList>
    </citation>
    <scope>NUCLEOTIDE SEQUENCE [LARGE SCALE GENOMIC DNA]</scope>
    <source>
        <strain evidence="8 9">CBS 600.67</strain>
    </source>
</reference>
<evidence type="ECO:0000313" key="9">
    <source>
        <dbReference type="Proteomes" id="UP001610335"/>
    </source>
</evidence>
<keyword evidence="4 5" id="KW-0326">Glycosidase</keyword>
<dbReference type="Gene3D" id="2.115.10.20">
    <property type="entry name" value="Glycosyl hydrolase domain, family 43"/>
    <property type="match status" value="1"/>
</dbReference>